<dbReference type="AlphaFoldDB" id="A0A4Y4DQ50"/>
<name>A0A4Y4DQ50_GLUUR</name>
<gene>
    <name evidence="1" type="ORF">AUR04nite_15660</name>
</gene>
<dbReference type="Proteomes" id="UP000316612">
    <property type="component" value="Unassembled WGS sequence"/>
</dbReference>
<sequence>MPDGSPISPADLQAALTLCWAVLRGPTSKLLAASMTYHVPKLRSEKALDVTDEQAALLVRISASTFDRRRANERKRMALRGSSHTKRGSLLKSRIPVRTWAEWDDAVLSFVEIDLIGHEGGHS</sequence>
<accession>A0A4Y4DQ50</accession>
<evidence type="ECO:0000313" key="2">
    <source>
        <dbReference type="Proteomes" id="UP000316612"/>
    </source>
</evidence>
<keyword evidence="2" id="KW-1185">Reference proteome</keyword>
<proteinExistence type="predicted"/>
<protein>
    <submittedName>
        <fullName evidence="1">Uncharacterized protein</fullName>
    </submittedName>
</protein>
<organism evidence="1 2">
    <name type="scientific">Glutamicibacter uratoxydans</name>
    <name type="common">Arthrobacter uratoxydans</name>
    <dbReference type="NCBI Taxonomy" id="43667"/>
    <lineage>
        <taxon>Bacteria</taxon>
        <taxon>Bacillati</taxon>
        <taxon>Actinomycetota</taxon>
        <taxon>Actinomycetes</taxon>
        <taxon>Micrococcales</taxon>
        <taxon>Micrococcaceae</taxon>
        <taxon>Glutamicibacter</taxon>
    </lineage>
</organism>
<dbReference type="EMBL" id="BJNY01000008">
    <property type="protein sequence ID" value="GED06034.1"/>
    <property type="molecule type" value="Genomic_DNA"/>
</dbReference>
<evidence type="ECO:0000313" key="1">
    <source>
        <dbReference type="EMBL" id="GED06034.1"/>
    </source>
</evidence>
<comment type="caution">
    <text evidence="1">The sequence shown here is derived from an EMBL/GenBank/DDBJ whole genome shotgun (WGS) entry which is preliminary data.</text>
</comment>
<reference evidence="1 2" key="1">
    <citation type="submission" date="2019-06" db="EMBL/GenBank/DDBJ databases">
        <title>Whole genome shotgun sequence of Glutamicibacter uratoxydans NBRC 15515.</title>
        <authorList>
            <person name="Hosoyama A."/>
            <person name="Uohara A."/>
            <person name="Ohji S."/>
            <person name="Ichikawa N."/>
        </authorList>
    </citation>
    <scope>NUCLEOTIDE SEQUENCE [LARGE SCALE GENOMIC DNA]</scope>
    <source>
        <strain evidence="1 2">NBRC 15515</strain>
    </source>
</reference>
<dbReference type="RefSeq" id="WP_218024658.1">
    <property type="nucleotide sequence ID" value="NZ_BAAAJL010000003.1"/>
</dbReference>